<protein>
    <recommendedName>
        <fullName evidence="1">protein-disulfide reductase</fullName>
        <ecNumber evidence="1">1.8.1.8</ecNumber>
    </recommendedName>
</protein>
<comment type="caution">
    <text evidence="9">The sequence shown here is derived from an EMBL/GenBank/DDBJ whole genome shotgun (WGS) entry which is preliminary data.</text>
</comment>
<comment type="catalytic activity">
    <reaction evidence="7">
        <text>[protein]-dithiol + NADP(+) = [protein]-disulfide + NADPH + H(+)</text>
        <dbReference type="Rhea" id="RHEA:18753"/>
        <dbReference type="Rhea" id="RHEA-COMP:10593"/>
        <dbReference type="Rhea" id="RHEA-COMP:10594"/>
        <dbReference type="ChEBI" id="CHEBI:15378"/>
        <dbReference type="ChEBI" id="CHEBI:29950"/>
        <dbReference type="ChEBI" id="CHEBI:50058"/>
        <dbReference type="ChEBI" id="CHEBI:57783"/>
        <dbReference type="ChEBI" id="CHEBI:58349"/>
        <dbReference type="EC" id="1.8.1.8"/>
    </reaction>
</comment>
<evidence type="ECO:0000256" key="2">
    <source>
        <dbReference type="ARBA" id="ARBA00022737"/>
    </source>
</evidence>
<dbReference type="InterPro" id="IPR013766">
    <property type="entry name" value="Thioredoxin_domain"/>
</dbReference>
<evidence type="ECO:0000256" key="1">
    <source>
        <dbReference type="ARBA" id="ARBA00012612"/>
    </source>
</evidence>
<name>A0A3R6YTB0_9STRA</name>
<accession>A0A3R6YTB0</accession>
<dbReference type="InterPro" id="IPR012336">
    <property type="entry name" value="Thioredoxin-like_fold"/>
</dbReference>
<organism evidence="9 10">
    <name type="scientific">Aphanomyces invadans</name>
    <dbReference type="NCBI Taxonomy" id="157072"/>
    <lineage>
        <taxon>Eukaryota</taxon>
        <taxon>Sar</taxon>
        <taxon>Stramenopiles</taxon>
        <taxon>Oomycota</taxon>
        <taxon>Saprolegniomycetes</taxon>
        <taxon>Saprolegniales</taxon>
        <taxon>Verrucalvaceae</taxon>
        <taxon>Aphanomyces</taxon>
    </lineage>
</organism>
<evidence type="ECO:0000256" key="7">
    <source>
        <dbReference type="ARBA" id="ARBA00047804"/>
    </source>
</evidence>
<dbReference type="PROSITE" id="PS51352">
    <property type="entry name" value="THIOREDOXIN_2"/>
    <property type="match status" value="1"/>
</dbReference>
<dbReference type="AlphaFoldDB" id="A0A3R6YTB0"/>
<keyword evidence="2" id="KW-0677">Repeat</keyword>
<dbReference type="PANTHER" id="PTHR13871:SF96">
    <property type="entry name" value="THIOREDOXIN DOMAIN-CONTAINING PROTEIN"/>
    <property type="match status" value="1"/>
</dbReference>
<comment type="similarity">
    <text evidence="5">Belongs to the nucleoredoxin family.</text>
</comment>
<dbReference type="GO" id="GO:0047134">
    <property type="term" value="F:protein-disulfide reductase [NAD(P)H] activity"/>
    <property type="evidence" value="ECO:0007669"/>
    <property type="project" value="UniProtKB-EC"/>
</dbReference>
<reference evidence="9 10" key="1">
    <citation type="submission" date="2018-08" db="EMBL/GenBank/DDBJ databases">
        <title>Aphanomyces genome sequencing and annotation.</title>
        <authorList>
            <person name="Minardi D."/>
            <person name="Oidtmann B."/>
            <person name="Van Der Giezen M."/>
            <person name="Studholme D.J."/>
        </authorList>
    </citation>
    <scope>NUCLEOTIDE SEQUENCE [LARGE SCALE GENOMIC DNA]</scope>
    <source>
        <strain evidence="9 10">NJM0002</strain>
    </source>
</reference>
<evidence type="ECO:0000256" key="4">
    <source>
        <dbReference type="ARBA" id="ARBA00023027"/>
    </source>
</evidence>
<dbReference type="Pfam" id="PF13905">
    <property type="entry name" value="Thioredoxin_8"/>
    <property type="match status" value="1"/>
</dbReference>
<dbReference type="InterPro" id="IPR052259">
    <property type="entry name" value="Nucleoredoxin-like"/>
</dbReference>
<dbReference type="InterPro" id="IPR036116">
    <property type="entry name" value="FN3_sf"/>
</dbReference>
<sequence>MQAFTIPPPTVRAMRPILLDFDATTVTIFWENTGAEKFDVQWKKALDEGWTLLSLSSSLMKKKNMEVGTMYHFRVKAADASSYDDPLEWTHPEVGLNQLAAPQVVMAFMPNDVTLLSATLQWKATNTPFVVEYLIMDGVSDWITATSSASSTAMKKNNIPYKSTPYAFRFRPTASPVWSRAAGPLLPPVAAIALTRAIAPTLLTASGSKVASPSLGGKVIGLYFSAHWCGPCRQFTPMLAQFYQSMQQLGKPFEVVFVSADRSQRDFDGYFREMPWLAVPYDSEEREALEARHEIRGIPTFKIINSQGAIVDGDARQRPLNAATFDAWYAQCYST</sequence>
<dbReference type="Gene3D" id="3.40.30.10">
    <property type="entry name" value="Glutaredoxin"/>
    <property type="match status" value="1"/>
</dbReference>
<dbReference type="SUPFAM" id="SSF49265">
    <property type="entry name" value="Fibronectin type III"/>
    <property type="match status" value="1"/>
</dbReference>
<dbReference type="SUPFAM" id="SSF52833">
    <property type="entry name" value="Thioredoxin-like"/>
    <property type="match status" value="1"/>
</dbReference>
<evidence type="ECO:0000313" key="10">
    <source>
        <dbReference type="Proteomes" id="UP000285060"/>
    </source>
</evidence>
<proteinExistence type="inferred from homology"/>
<keyword evidence="4" id="KW-0520">NAD</keyword>
<keyword evidence="3" id="KW-0560">Oxidoreductase</keyword>
<dbReference type="VEuPathDB" id="FungiDB:H310_03047"/>
<dbReference type="EMBL" id="QUSY01001601">
    <property type="protein sequence ID" value="RHY24395.1"/>
    <property type="molecule type" value="Genomic_DNA"/>
</dbReference>
<comment type="catalytic activity">
    <reaction evidence="6">
        <text>[protein]-dithiol + NAD(+) = [protein]-disulfide + NADH + H(+)</text>
        <dbReference type="Rhea" id="RHEA:18749"/>
        <dbReference type="Rhea" id="RHEA-COMP:10593"/>
        <dbReference type="Rhea" id="RHEA-COMP:10594"/>
        <dbReference type="ChEBI" id="CHEBI:15378"/>
        <dbReference type="ChEBI" id="CHEBI:29950"/>
        <dbReference type="ChEBI" id="CHEBI:50058"/>
        <dbReference type="ChEBI" id="CHEBI:57540"/>
        <dbReference type="ChEBI" id="CHEBI:57945"/>
        <dbReference type="EC" id="1.8.1.8"/>
    </reaction>
</comment>
<evidence type="ECO:0000256" key="3">
    <source>
        <dbReference type="ARBA" id="ARBA00023002"/>
    </source>
</evidence>
<evidence type="ECO:0000313" key="9">
    <source>
        <dbReference type="EMBL" id="RHY24395.1"/>
    </source>
</evidence>
<gene>
    <name evidence="9" type="ORF">DYB32_008873</name>
</gene>
<dbReference type="EC" id="1.8.1.8" evidence="1"/>
<dbReference type="InterPro" id="IPR036249">
    <property type="entry name" value="Thioredoxin-like_sf"/>
</dbReference>
<dbReference type="PANTHER" id="PTHR13871">
    <property type="entry name" value="THIOREDOXIN"/>
    <property type="match status" value="1"/>
</dbReference>
<evidence type="ECO:0000259" key="8">
    <source>
        <dbReference type="PROSITE" id="PS51352"/>
    </source>
</evidence>
<evidence type="ECO:0000256" key="5">
    <source>
        <dbReference type="ARBA" id="ARBA00025782"/>
    </source>
</evidence>
<feature type="domain" description="Thioredoxin" evidence="8">
    <location>
        <begin position="191"/>
        <end position="325"/>
    </location>
</feature>
<keyword evidence="10" id="KW-1185">Reference proteome</keyword>
<evidence type="ECO:0000256" key="6">
    <source>
        <dbReference type="ARBA" id="ARBA00047388"/>
    </source>
</evidence>
<dbReference type="Proteomes" id="UP000285060">
    <property type="component" value="Unassembled WGS sequence"/>
</dbReference>